<gene>
    <name evidence="2" type="ORF">SFRICE_015775</name>
</gene>
<accession>A0A2H1WI30</accession>
<feature type="region of interest" description="Disordered" evidence="1">
    <location>
        <begin position="1"/>
        <end position="22"/>
    </location>
</feature>
<protein>
    <submittedName>
        <fullName evidence="2">SFRICE_015775</fullName>
    </submittedName>
</protein>
<evidence type="ECO:0000313" key="2">
    <source>
        <dbReference type="EMBL" id="SOQ52721.1"/>
    </source>
</evidence>
<sequence>MCTSAYPFGDKRRDDIQKSLKQKKVNNNKRLLLNTYHPGTWGRSTGTHSEGCLVVDPGDLQASG</sequence>
<name>A0A2H1WI30_SPOFR</name>
<organism evidence="2">
    <name type="scientific">Spodoptera frugiperda</name>
    <name type="common">Fall armyworm</name>
    <dbReference type="NCBI Taxonomy" id="7108"/>
    <lineage>
        <taxon>Eukaryota</taxon>
        <taxon>Metazoa</taxon>
        <taxon>Ecdysozoa</taxon>
        <taxon>Arthropoda</taxon>
        <taxon>Hexapoda</taxon>
        <taxon>Insecta</taxon>
        <taxon>Pterygota</taxon>
        <taxon>Neoptera</taxon>
        <taxon>Endopterygota</taxon>
        <taxon>Lepidoptera</taxon>
        <taxon>Glossata</taxon>
        <taxon>Ditrysia</taxon>
        <taxon>Noctuoidea</taxon>
        <taxon>Noctuidae</taxon>
        <taxon>Amphipyrinae</taxon>
        <taxon>Spodoptera</taxon>
    </lineage>
</organism>
<evidence type="ECO:0000256" key="1">
    <source>
        <dbReference type="SAM" id="MobiDB-lite"/>
    </source>
</evidence>
<feature type="compositionally biased region" description="Basic and acidic residues" evidence="1">
    <location>
        <begin position="9"/>
        <end position="18"/>
    </location>
</feature>
<reference evidence="2" key="1">
    <citation type="submission" date="2016-07" db="EMBL/GenBank/DDBJ databases">
        <authorList>
            <person name="Bretaudeau A."/>
        </authorList>
    </citation>
    <scope>NUCLEOTIDE SEQUENCE</scope>
    <source>
        <strain evidence="2">Rice</strain>
        <tissue evidence="2">Whole body</tissue>
    </source>
</reference>
<proteinExistence type="predicted"/>
<dbReference type="EMBL" id="ODYU01008804">
    <property type="protein sequence ID" value="SOQ52721.1"/>
    <property type="molecule type" value="Genomic_DNA"/>
</dbReference>
<dbReference type="AlphaFoldDB" id="A0A2H1WI30"/>